<dbReference type="EMBL" id="CAMAPF010000987">
    <property type="protein sequence ID" value="CAH9135341.1"/>
    <property type="molecule type" value="Genomic_DNA"/>
</dbReference>
<name>A0AAV0FI69_9ASTE</name>
<accession>A0AAV0FI69</accession>
<protein>
    <submittedName>
        <fullName evidence="1">Uncharacterized protein</fullName>
    </submittedName>
</protein>
<comment type="caution">
    <text evidence="1">The sequence shown here is derived from an EMBL/GenBank/DDBJ whole genome shotgun (WGS) entry which is preliminary data.</text>
</comment>
<dbReference type="AlphaFoldDB" id="A0AAV0FI69"/>
<feature type="non-terminal residue" evidence="1">
    <location>
        <position position="31"/>
    </location>
</feature>
<gene>
    <name evidence="1" type="ORF">CEPIT_LOCUS34430</name>
</gene>
<sequence>MFPIPNVILDRITSICRIFLWGSKFARVAWA</sequence>
<reference evidence="1" key="1">
    <citation type="submission" date="2022-07" db="EMBL/GenBank/DDBJ databases">
        <authorList>
            <person name="Macas J."/>
            <person name="Novak P."/>
            <person name="Neumann P."/>
        </authorList>
    </citation>
    <scope>NUCLEOTIDE SEQUENCE</scope>
</reference>
<keyword evidence="2" id="KW-1185">Reference proteome</keyword>
<dbReference type="Proteomes" id="UP001152523">
    <property type="component" value="Unassembled WGS sequence"/>
</dbReference>
<evidence type="ECO:0000313" key="1">
    <source>
        <dbReference type="EMBL" id="CAH9135341.1"/>
    </source>
</evidence>
<proteinExistence type="predicted"/>
<evidence type="ECO:0000313" key="2">
    <source>
        <dbReference type="Proteomes" id="UP001152523"/>
    </source>
</evidence>
<organism evidence="1 2">
    <name type="scientific">Cuscuta epithymum</name>
    <dbReference type="NCBI Taxonomy" id="186058"/>
    <lineage>
        <taxon>Eukaryota</taxon>
        <taxon>Viridiplantae</taxon>
        <taxon>Streptophyta</taxon>
        <taxon>Embryophyta</taxon>
        <taxon>Tracheophyta</taxon>
        <taxon>Spermatophyta</taxon>
        <taxon>Magnoliopsida</taxon>
        <taxon>eudicotyledons</taxon>
        <taxon>Gunneridae</taxon>
        <taxon>Pentapetalae</taxon>
        <taxon>asterids</taxon>
        <taxon>lamiids</taxon>
        <taxon>Solanales</taxon>
        <taxon>Convolvulaceae</taxon>
        <taxon>Cuscuteae</taxon>
        <taxon>Cuscuta</taxon>
        <taxon>Cuscuta subgen. Cuscuta</taxon>
    </lineage>
</organism>